<evidence type="ECO:0000313" key="6">
    <source>
        <dbReference type="Proteomes" id="UP000051491"/>
    </source>
</evidence>
<dbReference type="SUPFAM" id="SSF110738">
    <property type="entry name" value="Glycerate kinase I"/>
    <property type="match status" value="1"/>
</dbReference>
<dbReference type="Proteomes" id="UP000051491">
    <property type="component" value="Unassembled WGS sequence"/>
</dbReference>
<dbReference type="GO" id="GO:0031388">
    <property type="term" value="P:organic acid phosphorylation"/>
    <property type="evidence" value="ECO:0007669"/>
    <property type="project" value="UniProtKB-UniRule"/>
</dbReference>
<evidence type="ECO:0000256" key="1">
    <source>
        <dbReference type="ARBA" id="ARBA00006284"/>
    </source>
</evidence>
<dbReference type="GO" id="GO:0008887">
    <property type="term" value="F:glycerate kinase activity"/>
    <property type="evidence" value="ECO:0007669"/>
    <property type="project" value="UniProtKB-UniRule"/>
</dbReference>
<dbReference type="PIRSF" id="PIRSF006078">
    <property type="entry name" value="GlxK"/>
    <property type="match status" value="1"/>
</dbReference>
<keyword evidence="2 4" id="KW-0808">Transferase</keyword>
<dbReference type="Gene3D" id="3.90.1510.10">
    <property type="entry name" value="Glycerate kinase, domain 2"/>
    <property type="match status" value="1"/>
</dbReference>
<accession>A0A0R2K585</accession>
<comment type="caution">
    <text evidence="5">The sequence shown here is derived from an EMBL/GenBank/DDBJ whole genome shotgun (WGS) entry which is preliminary data.</text>
</comment>
<evidence type="ECO:0000256" key="3">
    <source>
        <dbReference type="ARBA" id="ARBA00022777"/>
    </source>
</evidence>
<dbReference type="InterPro" id="IPR004381">
    <property type="entry name" value="Glycerate_kinase"/>
</dbReference>
<evidence type="ECO:0000313" key="5">
    <source>
        <dbReference type="EMBL" id="KRN81316.1"/>
    </source>
</evidence>
<name>A0A0R2K585_9LACO</name>
<dbReference type="Gene3D" id="3.40.50.10350">
    <property type="entry name" value="Glycerate kinase, domain 1"/>
    <property type="match status" value="1"/>
</dbReference>
<dbReference type="PATRIC" id="fig|89059.3.peg.2092"/>
<dbReference type="NCBIfam" id="TIGR00045">
    <property type="entry name" value="glycerate kinase"/>
    <property type="match status" value="1"/>
</dbReference>
<sequence length="387" mass="40376">MQKNLKIVVASDSYKGSASTFEVNQAIAAGVKRVLPQATVKQLPVGDGGENTARALTAALGGEMKTVTVTGPLGMPVEAAYGLLNQGRAIVEMAQASGLTTVPADALNPYLATTYGTGELIRAALDDGVQEIYVGIGGSATNDGGLGMAQALGYEFKDESGQEVGYGASEIIKIKSISKRNVDPRLFNTKITILSDVTNPLVGINGASYIYGRQKGATEDDLSLLDQLLDRFASLLQVFFKQDIRTKVGGGAAGGLGAGLMLFCGAEFCQGVDKILDLLGIDQLLKSADLVITGEGKIDTQSLNGKAPLGIAQRAKKYGLPVIAIGGGVSGDIKKIYDYGIDLVLTTVNRPMELKQAIGETRSLLQNAGETAIRSYLLGNNVKVTGV</sequence>
<dbReference type="InterPro" id="IPR018197">
    <property type="entry name" value="Glycerate_kinase_RE-like"/>
</dbReference>
<protein>
    <submittedName>
        <fullName evidence="5">Glycerate kinase</fullName>
    </submittedName>
</protein>
<gene>
    <name evidence="5" type="ORF">IV43_GL001974</name>
</gene>
<dbReference type="InterPro" id="IPR036129">
    <property type="entry name" value="Glycerate_kinase_sf"/>
</dbReference>
<organism evidence="5 6">
    <name type="scientific">Ligilactobacillus acidipiscis</name>
    <dbReference type="NCBI Taxonomy" id="89059"/>
    <lineage>
        <taxon>Bacteria</taxon>
        <taxon>Bacillati</taxon>
        <taxon>Bacillota</taxon>
        <taxon>Bacilli</taxon>
        <taxon>Lactobacillales</taxon>
        <taxon>Lactobacillaceae</taxon>
        <taxon>Ligilactobacillus</taxon>
    </lineage>
</organism>
<dbReference type="RefSeq" id="WP_010498620.1">
    <property type="nucleotide sequence ID" value="NZ_JQBK01000073.1"/>
</dbReference>
<dbReference type="PANTHER" id="PTHR21599:SF0">
    <property type="entry name" value="GLYCERATE KINASE"/>
    <property type="match status" value="1"/>
</dbReference>
<proteinExistence type="inferred from homology"/>
<dbReference type="STRING" id="89059.LAC1533_1957"/>
<reference evidence="5 6" key="1">
    <citation type="journal article" date="2015" name="Genome Announc.">
        <title>Expanding the biotechnology potential of lactobacilli through comparative genomics of 213 strains and associated genera.</title>
        <authorList>
            <person name="Sun Z."/>
            <person name="Harris H.M."/>
            <person name="McCann A."/>
            <person name="Guo C."/>
            <person name="Argimon S."/>
            <person name="Zhang W."/>
            <person name="Yang X."/>
            <person name="Jeffery I.B."/>
            <person name="Cooney J.C."/>
            <person name="Kagawa T.F."/>
            <person name="Liu W."/>
            <person name="Song Y."/>
            <person name="Salvetti E."/>
            <person name="Wrobel A."/>
            <person name="Rasinkangas P."/>
            <person name="Parkhill J."/>
            <person name="Rea M.C."/>
            <person name="O'Sullivan O."/>
            <person name="Ritari J."/>
            <person name="Douillard F.P."/>
            <person name="Paul Ross R."/>
            <person name="Yang R."/>
            <person name="Briner A.E."/>
            <person name="Felis G.E."/>
            <person name="de Vos W.M."/>
            <person name="Barrangou R."/>
            <person name="Klaenhammer T.R."/>
            <person name="Caufield P.W."/>
            <person name="Cui Y."/>
            <person name="Zhang H."/>
            <person name="O'Toole P.W."/>
        </authorList>
    </citation>
    <scope>NUCLEOTIDE SEQUENCE [LARGE SCALE GENOMIC DNA]</scope>
    <source>
        <strain evidence="5 6">DSM 15353</strain>
    </source>
</reference>
<dbReference type="AlphaFoldDB" id="A0A0R2K585"/>
<dbReference type="EMBL" id="JQBK01000073">
    <property type="protein sequence ID" value="KRN81316.1"/>
    <property type="molecule type" value="Genomic_DNA"/>
</dbReference>
<evidence type="ECO:0000256" key="4">
    <source>
        <dbReference type="PIRNR" id="PIRNR006078"/>
    </source>
</evidence>
<comment type="similarity">
    <text evidence="1 4">Belongs to the glycerate kinase type-1 family.</text>
</comment>
<dbReference type="PANTHER" id="PTHR21599">
    <property type="entry name" value="GLYCERATE KINASE"/>
    <property type="match status" value="1"/>
</dbReference>
<dbReference type="OrthoDB" id="9774290at2"/>
<dbReference type="InterPro" id="IPR018193">
    <property type="entry name" value="Glyc_kinase_flavodox-like_fold"/>
</dbReference>
<evidence type="ECO:0000256" key="2">
    <source>
        <dbReference type="ARBA" id="ARBA00022679"/>
    </source>
</evidence>
<dbReference type="Pfam" id="PF02595">
    <property type="entry name" value="Gly_kinase"/>
    <property type="match status" value="1"/>
</dbReference>
<keyword evidence="3 4" id="KW-0418">Kinase</keyword>